<protein>
    <submittedName>
        <fullName evidence="1">Uncharacterized protein</fullName>
    </submittedName>
</protein>
<dbReference type="AlphaFoldDB" id="D5BRT9"/>
<name>D5BRT9_PUNMI</name>
<evidence type="ECO:0000313" key="1">
    <source>
        <dbReference type="EMBL" id="ADE38986.1"/>
    </source>
</evidence>
<organism evidence="1 2">
    <name type="scientific">Puniceispirillum marinum (strain IMCC1322)</name>
    <dbReference type="NCBI Taxonomy" id="488538"/>
    <lineage>
        <taxon>Bacteria</taxon>
        <taxon>Pseudomonadati</taxon>
        <taxon>Pseudomonadota</taxon>
        <taxon>Alphaproteobacteria</taxon>
        <taxon>Candidatus Puniceispirillales</taxon>
        <taxon>Candidatus Puniceispirillaceae</taxon>
        <taxon>Candidatus Puniceispirillum</taxon>
    </lineage>
</organism>
<proteinExistence type="predicted"/>
<dbReference type="EMBL" id="CP001751">
    <property type="protein sequence ID" value="ADE38986.1"/>
    <property type="molecule type" value="Genomic_DNA"/>
</dbReference>
<dbReference type="Proteomes" id="UP000007460">
    <property type="component" value="Chromosome"/>
</dbReference>
<gene>
    <name evidence="1" type="ordered locus">SAR116_0743</name>
</gene>
<evidence type="ECO:0000313" key="2">
    <source>
        <dbReference type="Proteomes" id="UP000007460"/>
    </source>
</evidence>
<keyword evidence="2" id="KW-1185">Reference proteome</keyword>
<dbReference type="KEGG" id="apb:SAR116_0743"/>
<dbReference type="STRING" id="488538.SAR116_0743"/>
<sequence>MDFNSKHFHAPSCRYFERVNILPKLAFRHTNAHILVMELTRGF</sequence>
<accession>D5BRT9</accession>
<dbReference type="HOGENOM" id="CLU_3238571_0_0_5"/>
<reference evidence="1 2" key="1">
    <citation type="journal article" date="2010" name="J. Bacteriol.">
        <title>Complete genome sequence of "Candidatus Puniceispirillum marinum" IMCC1322, a representative of the SAR116 clade in the Alphaproteobacteria.</title>
        <authorList>
            <person name="Oh H.M."/>
            <person name="Kwon K.K."/>
            <person name="Kang I."/>
            <person name="Kang S.G."/>
            <person name="Lee J.H."/>
            <person name="Kim S.J."/>
            <person name="Cho J.C."/>
        </authorList>
    </citation>
    <scope>NUCLEOTIDE SEQUENCE [LARGE SCALE GENOMIC DNA]</scope>
    <source>
        <strain evidence="1 2">IMCC1322</strain>
    </source>
</reference>